<keyword evidence="3 4" id="KW-0862">Zinc</keyword>
<evidence type="ECO:0000256" key="3">
    <source>
        <dbReference type="ARBA" id="ARBA00022833"/>
    </source>
</evidence>
<organism evidence="7 8">
    <name type="scientific">Thalassiosira oceanica</name>
    <name type="common">Marine diatom</name>
    <dbReference type="NCBI Taxonomy" id="159749"/>
    <lineage>
        <taxon>Eukaryota</taxon>
        <taxon>Sar</taxon>
        <taxon>Stramenopiles</taxon>
        <taxon>Ochrophyta</taxon>
        <taxon>Bacillariophyta</taxon>
        <taxon>Coscinodiscophyceae</taxon>
        <taxon>Thalassiosirophycidae</taxon>
        <taxon>Thalassiosirales</taxon>
        <taxon>Thalassiosiraceae</taxon>
        <taxon>Thalassiosira</taxon>
    </lineage>
</organism>
<evidence type="ECO:0000256" key="1">
    <source>
        <dbReference type="ARBA" id="ARBA00022723"/>
    </source>
</evidence>
<evidence type="ECO:0000259" key="6">
    <source>
        <dbReference type="PROSITE" id="PS50103"/>
    </source>
</evidence>
<dbReference type="InterPro" id="IPR045234">
    <property type="entry name" value="Unkempt-like"/>
</dbReference>
<protein>
    <recommendedName>
        <fullName evidence="6">C3H1-type domain-containing protein</fullName>
    </recommendedName>
</protein>
<dbReference type="OrthoDB" id="20534at2759"/>
<dbReference type="PANTHER" id="PTHR14493">
    <property type="entry name" value="UNKEMPT FAMILY MEMBER"/>
    <property type="match status" value="1"/>
</dbReference>
<dbReference type="Proteomes" id="UP000266841">
    <property type="component" value="Unassembled WGS sequence"/>
</dbReference>
<dbReference type="AlphaFoldDB" id="K0SVD8"/>
<dbReference type="GO" id="GO:0008270">
    <property type="term" value="F:zinc ion binding"/>
    <property type="evidence" value="ECO:0007669"/>
    <property type="project" value="UniProtKB-KW"/>
</dbReference>
<evidence type="ECO:0000256" key="2">
    <source>
        <dbReference type="ARBA" id="ARBA00022771"/>
    </source>
</evidence>
<dbReference type="eggNOG" id="KOG1595">
    <property type="taxonomic scope" value="Eukaryota"/>
</dbReference>
<keyword evidence="8" id="KW-1185">Reference proteome</keyword>
<feature type="compositionally biased region" description="Low complexity" evidence="5">
    <location>
        <begin position="387"/>
        <end position="401"/>
    </location>
</feature>
<feature type="region of interest" description="Disordered" evidence="5">
    <location>
        <begin position="1"/>
        <end position="48"/>
    </location>
</feature>
<feature type="zinc finger region" description="C3H1-type" evidence="4">
    <location>
        <begin position="743"/>
        <end position="779"/>
    </location>
</feature>
<feature type="region of interest" description="Disordered" evidence="5">
    <location>
        <begin position="104"/>
        <end position="141"/>
    </location>
</feature>
<dbReference type="EMBL" id="AGNL01019080">
    <property type="protein sequence ID" value="EJK62162.1"/>
    <property type="molecule type" value="Genomic_DNA"/>
</dbReference>
<evidence type="ECO:0000256" key="5">
    <source>
        <dbReference type="SAM" id="MobiDB-lite"/>
    </source>
</evidence>
<proteinExistence type="predicted"/>
<dbReference type="PANTHER" id="PTHR14493:SF50">
    <property type="entry name" value="RING FINGER PROTEIN UNKEMPT"/>
    <property type="match status" value="1"/>
</dbReference>
<evidence type="ECO:0000256" key="4">
    <source>
        <dbReference type="PROSITE-ProRule" id="PRU00723"/>
    </source>
</evidence>
<evidence type="ECO:0000313" key="8">
    <source>
        <dbReference type="Proteomes" id="UP000266841"/>
    </source>
</evidence>
<evidence type="ECO:0000313" key="7">
    <source>
        <dbReference type="EMBL" id="EJK62162.1"/>
    </source>
</evidence>
<feature type="compositionally biased region" description="Low complexity" evidence="5">
    <location>
        <begin position="79"/>
        <end position="92"/>
    </location>
</feature>
<dbReference type="PROSITE" id="PS50103">
    <property type="entry name" value="ZF_C3H1"/>
    <property type="match status" value="1"/>
</dbReference>
<name>K0SVD8_THAOC</name>
<feature type="region of interest" description="Disordered" evidence="5">
    <location>
        <begin position="73"/>
        <end position="92"/>
    </location>
</feature>
<keyword evidence="1 4" id="KW-0479">Metal-binding</keyword>
<gene>
    <name evidence="7" type="ORF">THAOC_17241</name>
</gene>
<feature type="region of interest" description="Disordered" evidence="5">
    <location>
        <begin position="298"/>
        <end position="472"/>
    </location>
</feature>
<feature type="compositionally biased region" description="Polar residues" evidence="5">
    <location>
        <begin position="303"/>
        <end position="329"/>
    </location>
</feature>
<feature type="domain" description="C3H1-type" evidence="6">
    <location>
        <begin position="743"/>
        <end position="779"/>
    </location>
</feature>
<accession>K0SVD8</accession>
<feature type="compositionally biased region" description="Polar residues" evidence="5">
    <location>
        <begin position="457"/>
        <end position="470"/>
    </location>
</feature>
<sequence length="897" mass="98874">MDTQQIDGRHAMNGHATNGHAVEGHATNGHATDGHATNGHATDGHATDGHAAAVQTPTVHAVLARAAASFSNVRPCKPSSNISRAAAGRGGADARSIIAIEKAISPQGRRSTDGRASIPQNTLVRTEEPRSRGVNNSAAEPGRWRWSKCTIRKQRRRDDDRFTYNDSGQAQTSSRDFLLHVVKMRENSGGAHADSSPHIRVLNAGEKVPSPRRIAETPIGGMSRETETGMVGLLAASATSFLTAEGAGRNAGGFRPLLSGSGSDTRQPRLDNSVFLENRPPVDSSWTDVVNSIPPRNAETVLNVLTPNTTSRPSPSQSRDNPSTGNNHFNRWGLPPSHPGVTRRGVQGPSTPVHSGMIYPGNIPHDFKTTRSTYSPLSMGDATDQTSPMSSPSLSPHVSPSMRGRYAGEGLPSWHLSDGHPPQGSLSEHNPYLHHVNSPRSGPTSPPRHVQHRGTGTRPSQKSHSIQLATSHHRSSIEVLKTLLRKKACLYEPETSNAIALVTWLVGHKLALSQGFFSRQQLQAGVHASVASKIEAGHVTRTKVNRCMQVILNSCFHYIIPRPDGIEDGQVFRLTFEEEAVSQDHLLGGLAPPWNNLRIDTDAHREGVYQIDYNGKESSTSSRCDESADSSNKRSVLLCFNENVRCAADVFRCHNEFIRDVAVGKLCLSNEEWRHFFMGKNCRRNKPQSFEDLKLWDFHERVDLSKFRTTQCAKRYDHNHLVCAFAHIDVNSGWLRRDPSLFDYEPIMCKHVKPLRGSDCHFVNSCPLGKMCKHAHSREELMYHPQSYKLKPCTSGAQCRLSDVCPDIHSDTPTARGKRHSGSKMMRNNCISNSNSGFEKDPGDMPRTLYVDPAPLSFYEETLQLPGLQALFRDRSASIVYKEDPSYEYGVFGWKKV</sequence>
<comment type="caution">
    <text evidence="7">The sequence shown here is derived from an EMBL/GenBank/DDBJ whole genome shotgun (WGS) entry which is preliminary data.</text>
</comment>
<dbReference type="InterPro" id="IPR000571">
    <property type="entry name" value="Znf_CCCH"/>
</dbReference>
<reference evidence="7 8" key="1">
    <citation type="journal article" date="2012" name="Genome Biol.">
        <title>Genome and low-iron response of an oceanic diatom adapted to chronic iron limitation.</title>
        <authorList>
            <person name="Lommer M."/>
            <person name="Specht M."/>
            <person name="Roy A.S."/>
            <person name="Kraemer L."/>
            <person name="Andreson R."/>
            <person name="Gutowska M.A."/>
            <person name="Wolf J."/>
            <person name="Bergner S.V."/>
            <person name="Schilhabel M.B."/>
            <person name="Klostermeier U.C."/>
            <person name="Beiko R.G."/>
            <person name="Rosenstiel P."/>
            <person name="Hippler M."/>
            <person name="Laroche J."/>
        </authorList>
    </citation>
    <scope>NUCLEOTIDE SEQUENCE [LARGE SCALE GENOMIC DNA]</scope>
    <source>
        <strain evidence="7 8">CCMP1005</strain>
    </source>
</reference>
<keyword evidence="2 4" id="KW-0863">Zinc-finger</keyword>
<dbReference type="OMA" id="CAKRYDH"/>